<keyword evidence="8 10" id="KW-1133">Transmembrane helix</keyword>
<keyword evidence="6 10" id="KW-0812">Transmembrane</keyword>
<dbReference type="Pfam" id="PF03748">
    <property type="entry name" value="FliL"/>
    <property type="match status" value="1"/>
</dbReference>
<dbReference type="Proteomes" id="UP000249364">
    <property type="component" value="Unassembled WGS sequence"/>
</dbReference>
<keyword evidence="11" id="KW-0966">Cell projection</keyword>
<evidence type="ECO:0000256" key="9">
    <source>
        <dbReference type="ARBA" id="ARBA00023136"/>
    </source>
</evidence>
<feature type="transmembrane region" description="Helical" evidence="10">
    <location>
        <begin position="23"/>
        <end position="42"/>
    </location>
</feature>
<keyword evidence="4" id="KW-1003">Cell membrane</keyword>
<keyword evidence="5 10" id="KW-0145">Chemotaxis</keyword>
<evidence type="ECO:0000256" key="6">
    <source>
        <dbReference type="ARBA" id="ARBA00022692"/>
    </source>
</evidence>
<dbReference type="AlphaFoldDB" id="A0A2W7QXZ7"/>
<keyword evidence="11" id="KW-0969">Cilium</keyword>
<evidence type="ECO:0000256" key="10">
    <source>
        <dbReference type="RuleBase" id="RU364125"/>
    </source>
</evidence>
<organism evidence="11 12">
    <name type="scientific">Roseinatronobacter thiooxidans</name>
    <dbReference type="NCBI Taxonomy" id="121821"/>
    <lineage>
        <taxon>Bacteria</taxon>
        <taxon>Pseudomonadati</taxon>
        <taxon>Pseudomonadota</taxon>
        <taxon>Alphaproteobacteria</taxon>
        <taxon>Rhodobacterales</taxon>
        <taxon>Paracoccaceae</taxon>
        <taxon>Roseinatronobacter</taxon>
    </lineage>
</organism>
<reference evidence="11 12" key="1">
    <citation type="submission" date="2018-06" db="EMBL/GenBank/DDBJ databases">
        <title>Genomic Encyclopedia of Archaeal and Bacterial Type Strains, Phase II (KMG-II): from individual species to whole genera.</title>
        <authorList>
            <person name="Goeker M."/>
        </authorList>
    </citation>
    <scope>NUCLEOTIDE SEQUENCE [LARGE SCALE GENOMIC DNA]</scope>
    <source>
        <strain evidence="11 12">DSM 13087</strain>
    </source>
</reference>
<evidence type="ECO:0000256" key="8">
    <source>
        <dbReference type="ARBA" id="ARBA00022989"/>
    </source>
</evidence>
<keyword evidence="10" id="KW-0997">Cell inner membrane</keyword>
<comment type="function">
    <text evidence="1 10">Controls the rotational direction of flagella during chemotaxis.</text>
</comment>
<keyword evidence="9 10" id="KW-0472">Membrane</keyword>
<dbReference type="EMBL" id="QKZQ01000003">
    <property type="protein sequence ID" value="PZX46589.1"/>
    <property type="molecule type" value="Genomic_DNA"/>
</dbReference>
<evidence type="ECO:0000256" key="2">
    <source>
        <dbReference type="ARBA" id="ARBA00004162"/>
    </source>
</evidence>
<evidence type="ECO:0000256" key="4">
    <source>
        <dbReference type="ARBA" id="ARBA00022475"/>
    </source>
</evidence>
<comment type="subcellular location">
    <subcellularLocation>
        <location evidence="10">Cell inner membrane</location>
    </subcellularLocation>
    <subcellularLocation>
        <location evidence="2">Cell membrane</location>
        <topology evidence="2">Single-pass membrane protein</topology>
    </subcellularLocation>
</comment>
<name>A0A2W7QXZ7_9RHOB</name>
<evidence type="ECO:0000313" key="11">
    <source>
        <dbReference type="EMBL" id="PZX46589.1"/>
    </source>
</evidence>
<keyword evidence="12" id="KW-1185">Reference proteome</keyword>
<gene>
    <name evidence="11" type="ORF">LY56_00790</name>
</gene>
<dbReference type="GO" id="GO:0005886">
    <property type="term" value="C:plasma membrane"/>
    <property type="evidence" value="ECO:0007669"/>
    <property type="project" value="UniProtKB-SubCell"/>
</dbReference>
<keyword evidence="7 10" id="KW-0283">Flagellar rotation</keyword>
<protein>
    <recommendedName>
        <fullName evidence="10">Flagellar protein FliL</fullName>
    </recommendedName>
</protein>
<dbReference type="GO" id="GO:0071973">
    <property type="term" value="P:bacterial-type flagellum-dependent cell motility"/>
    <property type="evidence" value="ECO:0007669"/>
    <property type="project" value="InterPro"/>
</dbReference>
<comment type="caution">
    <text evidence="11">The sequence shown here is derived from an EMBL/GenBank/DDBJ whole genome shotgun (WGS) entry which is preliminary data.</text>
</comment>
<dbReference type="STRING" id="121821.GCA_001870675_03059"/>
<evidence type="ECO:0000256" key="5">
    <source>
        <dbReference type="ARBA" id="ARBA00022500"/>
    </source>
</evidence>
<evidence type="ECO:0000256" key="1">
    <source>
        <dbReference type="ARBA" id="ARBA00002254"/>
    </source>
</evidence>
<keyword evidence="11" id="KW-0282">Flagellum</keyword>
<evidence type="ECO:0000256" key="7">
    <source>
        <dbReference type="ARBA" id="ARBA00022779"/>
    </source>
</evidence>
<dbReference type="GO" id="GO:0009425">
    <property type="term" value="C:bacterial-type flagellum basal body"/>
    <property type="evidence" value="ECO:0007669"/>
    <property type="project" value="InterPro"/>
</dbReference>
<evidence type="ECO:0000256" key="3">
    <source>
        <dbReference type="ARBA" id="ARBA00008281"/>
    </source>
</evidence>
<accession>A0A2W7QXZ7</accession>
<dbReference type="GO" id="GO:0006935">
    <property type="term" value="P:chemotaxis"/>
    <property type="evidence" value="ECO:0007669"/>
    <property type="project" value="UniProtKB-KW"/>
</dbReference>
<dbReference type="OrthoDB" id="7619358at2"/>
<dbReference type="InterPro" id="IPR005503">
    <property type="entry name" value="FliL"/>
</dbReference>
<proteinExistence type="inferred from homology"/>
<sequence length="160" mass="17313">MSDLADTPEAAAPAATGGKKLPLLLGLVGAAALGGGMFYAVYTGLLLPPSQKPPAAPRAASDFSFVPIEVITISLPPQSGARFLRFAGQIEVAETSFQDMLRMKPRFIDLINTYLHAVDIEDLRQPAALIRLRAQVLRRLQMIAGEGHIRDFLITEFILD</sequence>
<evidence type="ECO:0000313" key="12">
    <source>
        <dbReference type="Proteomes" id="UP000249364"/>
    </source>
</evidence>
<comment type="similarity">
    <text evidence="3 10">Belongs to the FliL family.</text>
</comment>
<dbReference type="RefSeq" id="WP_071470828.1">
    <property type="nucleotide sequence ID" value="NZ_MEHT01000045.1"/>
</dbReference>